<reference evidence="6" key="1">
    <citation type="submission" date="2022-12" db="EMBL/GenBank/DDBJ databases">
        <title>Draft genome assemblies for two species of Escallonia (Escalloniales).</title>
        <authorList>
            <person name="Chanderbali A."/>
            <person name="Dervinis C."/>
            <person name="Anghel I."/>
            <person name="Soltis D."/>
            <person name="Soltis P."/>
            <person name="Zapata F."/>
        </authorList>
    </citation>
    <scope>NUCLEOTIDE SEQUENCE</scope>
    <source>
        <strain evidence="6">UCBG92.1500</strain>
        <tissue evidence="6">Leaf</tissue>
    </source>
</reference>
<dbReference type="PANTHER" id="PTHR31234:SF4">
    <property type="entry name" value="EXPRESSED PROTEIN"/>
    <property type="match status" value="1"/>
</dbReference>
<organism evidence="6 7">
    <name type="scientific">Escallonia rubra</name>
    <dbReference type="NCBI Taxonomy" id="112253"/>
    <lineage>
        <taxon>Eukaryota</taxon>
        <taxon>Viridiplantae</taxon>
        <taxon>Streptophyta</taxon>
        <taxon>Embryophyta</taxon>
        <taxon>Tracheophyta</taxon>
        <taxon>Spermatophyta</taxon>
        <taxon>Magnoliopsida</taxon>
        <taxon>eudicotyledons</taxon>
        <taxon>Gunneridae</taxon>
        <taxon>Pentapetalae</taxon>
        <taxon>asterids</taxon>
        <taxon>campanulids</taxon>
        <taxon>Escalloniales</taxon>
        <taxon>Escalloniaceae</taxon>
        <taxon>Escallonia</taxon>
    </lineage>
</organism>
<evidence type="ECO:0000313" key="6">
    <source>
        <dbReference type="EMBL" id="KAK2984865.1"/>
    </source>
</evidence>
<evidence type="ECO:0000256" key="3">
    <source>
        <dbReference type="ARBA" id="ARBA00022989"/>
    </source>
</evidence>
<dbReference type="EMBL" id="JAVXUO010001211">
    <property type="protein sequence ID" value="KAK2984865.1"/>
    <property type="molecule type" value="Genomic_DNA"/>
</dbReference>
<dbReference type="AlphaFoldDB" id="A0AA88S9J8"/>
<keyword evidence="2" id="KW-0812">Transmembrane</keyword>
<dbReference type="GO" id="GO:0098542">
    <property type="term" value="P:defense response to other organism"/>
    <property type="evidence" value="ECO:0007669"/>
    <property type="project" value="InterPro"/>
</dbReference>
<evidence type="ECO:0000313" key="7">
    <source>
        <dbReference type="Proteomes" id="UP001187471"/>
    </source>
</evidence>
<name>A0AA88S9J8_9ASTE</name>
<gene>
    <name evidence="6" type="ORF">RJ640_008630</name>
</gene>
<comment type="caution">
    <text evidence="6">The sequence shown here is derived from an EMBL/GenBank/DDBJ whole genome shotgun (WGS) entry which is preliminary data.</text>
</comment>
<dbReference type="PANTHER" id="PTHR31234">
    <property type="entry name" value="LATE EMBRYOGENESIS ABUNDANT (LEA) HYDROXYPROLINE-RICH GLYCOPROTEIN FAMILY"/>
    <property type="match status" value="1"/>
</dbReference>
<accession>A0AA88S9J8</accession>
<evidence type="ECO:0000256" key="4">
    <source>
        <dbReference type="ARBA" id="ARBA00023136"/>
    </source>
</evidence>
<proteinExistence type="predicted"/>
<dbReference type="GO" id="GO:0016020">
    <property type="term" value="C:membrane"/>
    <property type="evidence" value="ECO:0007669"/>
    <property type="project" value="UniProtKB-SubCell"/>
</dbReference>
<dbReference type="Pfam" id="PF03168">
    <property type="entry name" value="LEA_2"/>
    <property type="match status" value="1"/>
</dbReference>
<comment type="subcellular location">
    <subcellularLocation>
        <location evidence="1">Membrane</location>
        <topology evidence="1">Single-pass membrane protein</topology>
    </subcellularLocation>
</comment>
<dbReference type="Gene3D" id="2.60.40.1820">
    <property type="match status" value="1"/>
</dbReference>
<sequence length="195" mass="22000">MGPTPHHFASYIPVRAMAPTYELLYYHQIHHHQPPRYLVFSLHRCVVCAVSLLLLLAVATYVLWPSDPDLEVVRLNLDRIHIRTSPPVTLHIELDLTIKVRNPDHYSMNYRSLVVSMWYRGKGLGFVSLSGGHVRPRGESYVDATLELDGVEVMSDVFLLLEDVARGSIPFDTVTEVRGGLLGLSFFLLPLKVGL</sequence>
<protein>
    <recommendedName>
        <fullName evidence="5">Late embryogenesis abundant protein LEA-2 subgroup domain-containing protein</fullName>
    </recommendedName>
</protein>
<feature type="domain" description="Late embryogenesis abundant protein LEA-2 subgroup" evidence="5">
    <location>
        <begin position="97"/>
        <end position="185"/>
    </location>
</feature>
<evidence type="ECO:0000256" key="1">
    <source>
        <dbReference type="ARBA" id="ARBA00004167"/>
    </source>
</evidence>
<evidence type="ECO:0000259" key="5">
    <source>
        <dbReference type="Pfam" id="PF03168"/>
    </source>
</evidence>
<evidence type="ECO:0000256" key="2">
    <source>
        <dbReference type="ARBA" id="ARBA00022692"/>
    </source>
</evidence>
<dbReference type="Proteomes" id="UP001187471">
    <property type="component" value="Unassembled WGS sequence"/>
</dbReference>
<dbReference type="InterPro" id="IPR004864">
    <property type="entry name" value="LEA_2"/>
</dbReference>
<keyword evidence="3" id="KW-1133">Transmembrane helix</keyword>
<keyword evidence="7" id="KW-1185">Reference proteome</keyword>
<dbReference type="InterPro" id="IPR044839">
    <property type="entry name" value="NDR1-like"/>
</dbReference>
<dbReference type="SUPFAM" id="SSF117070">
    <property type="entry name" value="LEA14-like"/>
    <property type="match status" value="1"/>
</dbReference>
<keyword evidence="4" id="KW-0472">Membrane</keyword>